<dbReference type="EMBL" id="CAJVCH010403603">
    <property type="protein sequence ID" value="CAG7817791.1"/>
    <property type="molecule type" value="Genomic_DNA"/>
</dbReference>
<comment type="caution">
    <text evidence="2">The sequence shown here is derived from an EMBL/GenBank/DDBJ whole genome shotgun (WGS) entry which is preliminary data.</text>
</comment>
<reference evidence="2" key="1">
    <citation type="submission" date="2021-06" db="EMBL/GenBank/DDBJ databases">
        <authorList>
            <person name="Hodson N. C."/>
            <person name="Mongue J. A."/>
            <person name="Jaron S. K."/>
        </authorList>
    </citation>
    <scope>NUCLEOTIDE SEQUENCE</scope>
</reference>
<evidence type="ECO:0000256" key="1">
    <source>
        <dbReference type="SAM" id="MobiDB-lite"/>
    </source>
</evidence>
<accession>A0A8J2KQJ1</accession>
<gene>
    <name evidence="2" type="ORF">AFUS01_LOCUS28337</name>
</gene>
<proteinExistence type="predicted"/>
<feature type="compositionally biased region" description="Basic residues" evidence="1">
    <location>
        <begin position="120"/>
        <end position="135"/>
    </location>
</feature>
<feature type="region of interest" description="Disordered" evidence="1">
    <location>
        <begin position="65"/>
        <end position="173"/>
    </location>
</feature>
<sequence>MEKKVAAEKLRIRAEAKKSVKKVSASHSILPEVEALLADQLSNFSTSDSFDIGSKTVTISNVDTIKPVILDGNNSDDSEDEDNEDTPEAHPHLNAIKTKTLLKKSTNRLLQNSKVYKAAQRLKQKKSKHHQRHPPGKNSKDSKVDPKASAEVAGKQFRGKPQKSRGRRGRGKK</sequence>
<dbReference type="AlphaFoldDB" id="A0A8J2KQJ1"/>
<evidence type="ECO:0000313" key="3">
    <source>
        <dbReference type="Proteomes" id="UP000708208"/>
    </source>
</evidence>
<name>A0A8J2KQJ1_9HEXA</name>
<feature type="compositionally biased region" description="Acidic residues" evidence="1">
    <location>
        <begin position="74"/>
        <end position="86"/>
    </location>
</feature>
<feature type="compositionally biased region" description="Basic residues" evidence="1">
    <location>
        <begin position="157"/>
        <end position="173"/>
    </location>
</feature>
<dbReference type="Proteomes" id="UP000708208">
    <property type="component" value="Unassembled WGS sequence"/>
</dbReference>
<keyword evidence="3" id="KW-1185">Reference proteome</keyword>
<organism evidence="2 3">
    <name type="scientific">Allacma fusca</name>
    <dbReference type="NCBI Taxonomy" id="39272"/>
    <lineage>
        <taxon>Eukaryota</taxon>
        <taxon>Metazoa</taxon>
        <taxon>Ecdysozoa</taxon>
        <taxon>Arthropoda</taxon>
        <taxon>Hexapoda</taxon>
        <taxon>Collembola</taxon>
        <taxon>Symphypleona</taxon>
        <taxon>Sminthuridae</taxon>
        <taxon>Allacma</taxon>
    </lineage>
</organism>
<evidence type="ECO:0000313" key="2">
    <source>
        <dbReference type="EMBL" id="CAG7817791.1"/>
    </source>
</evidence>
<feature type="compositionally biased region" description="Basic and acidic residues" evidence="1">
    <location>
        <begin position="138"/>
        <end position="148"/>
    </location>
</feature>
<protein>
    <submittedName>
        <fullName evidence="2">Uncharacterized protein</fullName>
    </submittedName>
</protein>